<dbReference type="Gene3D" id="1.10.1220.10">
    <property type="entry name" value="Met repressor-like"/>
    <property type="match status" value="1"/>
</dbReference>
<dbReference type="Proteomes" id="UP000298179">
    <property type="component" value="Unassembled WGS sequence"/>
</dbReference>
<organism evidence="1 2">
    <name type="scientific">Jiella endophytica</name>
    <dbReference type="NCBI Taxonomy" id="2558362"/>
    <lineage>
        <taxon>Bacteria</taxon>
        <taxon>Pseudomonadati</taxon>
        <taxon>Pseudomonadota</taxon>
        <taxon>Alphaproteobacteria</taxon>
        <taxon>Hyphomicrobiales</taxon>
        <taxon>Aurantimonadaceae</taxon>
        <taxon>Jiella</taxon>
    </lineage>
</organism>
<dbReference type="GO" id="GO:0006355">
    <property type="term" value="P:regulation of DNA-templated transcription"/>
    <property type="evidence" value="ECO:0007669"/>
    <property type="project" value="InterPro"/>
</dbReference>
<protein>
    <submittedName>
        <fullName evidence="1">Type II toxin-antitoxin system HicB family antitoxin</fullName>
    </submittedName>
</protein>
<reference evidence="1 2" key="1">
    <citation type="submission" date="2019-03" db="EMBL/GenBank/DDBJ databases">
        <title>Jiella endophytica sp. nov., a novel endophytic bacterium isolated from root of Ficus microcarpa Linn. f.</title>
        <authorList>
            <person name="Tuo L."/>
        </authorList>
    </citation>
    <scope>NUCLEOTIDE SEQUENCE [LARGE SCALE GENOMIC DNA]</scope>
    <source>
        <strain evidence="1 2">CBS5Q-3</strain>
    </source>
</reference>
<dbReference type="SUPFAM" id="SSF143100">
    <property type="entry name" value="TTHA1013/TTHA0281-like"/>
    <property type="match status" value="1"/>
</dbReference>
<evidence type="ECO:0000313" key="1">
    <source>
        <dbReference type="EMBL" id="TFF17781.1"/>
    </source>
</evidence>
<gene>
    <name evidence="1" type="ORF">E3C22_23330</name>
</gene>
<proteinExistence type="predicted"/>
<dbReference type="AlphaFoldDB" id="A0A4Y8R837"/>
<comment type="caution">
    <text evidence="1">The sequence shown here is derived from an EMBL/GenBank/DDBJ whole genome shotgun (WGS) entry which is preliminary data.</text>
</comment>
<accession>A0A4Y8R837</accession>
<name>A0A4Y8R837_9HYPH</name>
<dbReference type="EMBL" id="SOZD01000014">
    <property type="protein sequence ID" value="TFF17781.1"/>
    <property type="molecule type" value="Genomic_DNA"/>
</dbReference>
<dbReference type="InterPro" id="IPR010985">
    <property type="entry name" value="Ribbon_hlx_hlx"/>
</dbReference>
<dbReference type="SUPFAM" id="SSF47598">
    <property type="entry name" value="Ribbon-helix-helix"/>
    <property type="match status" value="1"/>
</dbReference>
<dbReference type="InterPro" id="IPR008651">
    <property type="entry name" value="Uncharacterised_HicB"/>
</dbReference>
<sequence length="110" mass="12384">MTIMHHDGYEARVDFDEEAETFHGEVINLRDVITFEGASVEELKKAFAESLDDYIAFCRERGEDPEKPYSGQFVVRTEPHLHRELATAAKRAGVSLNKMVTGILERGVTG</sequence>
<evidence type="ECO:0000313" key="2">
    <source>
        <dbReference type="Proteomes" id="UP000298179"/>
    </source>
</evidence>
<dbReference type="InterPro" id="IPR035069">
    <property type="entry name" value="TTHA1013/TTHA0281-like"/>
</dbReference>
<dbReference type="OrthoDB" id="5297106at2"/>
<dbReference type="InterPro" id="IPR013321">
    <property type="entry name" value="Arc_rbn_hlx_hlx"/>
</dbReference>
<dbReference type="Pfam" id="PF05534">
    <property type="entry name" value="HicB"/>
    <property type="match status" value="1"/>
</dbReference>
<keyword evidence="2" id="KW-1185">Reference proteome</keyword>